<dbReference type="RefSeq" id="WP_118922296.1">
    <property type="nucleotide sequence ID" value="NZ_QWEG01000010.1"/>
</dbReference>
<keyword evidence="2" id="KW-1185">Reference proteome</keyword>
<accession>A0A417YRK4</accession>
<sequence>MARRRTNNLKWTADLLKLGEIIDLKTDRVEMGYPFVRKINYATLGVTSTDKIFAERPVNEVVKKIEVRLDRDIEDNQKEYRIEIRGKKYNIERIYIKEDLRLMELSLSYAN</sequence>
<dbReference type="AlphaFoldDB" id="A0A417YRK4"/>
<evidence type="ECO:0000313" key="2">
    <source>
        <dbReference type="Proteomes" id="UP000284416"/>
    </source>
</evidence>
<name>A0A417YRK4_9BACI</name>
<organism evidence="1 2">
    <name type="scientific">Neobacillus notoginsengisoli</name>
    <dbReference type="NCBI Taxonomy" id="1578198"/>
    <lineage>
        <taxon>Bacteria</taxon>
        <taxon>Bacillati</taxon>
        <taxon>Bacillota</taxon>
        <taxon>Bacilli</taxon>
        <taxon>Bacillales</taxon>
        <taxon>Bacillaceae</taxon>
        <taxon>Neobacillus</taxon>
    </lineage>
</organism>
<protein>
    <recommendedName>
        <fullName evidence="3">Phage head-tail adapter protein</fullName>
    </recommendedName>
</protein>
<proteinExistence type="predicted"/>
<dbReference type="OrthoDB" id="2873631at2"/>
<reference evidence="1 2" key="1">
    <citation type="journal article" date="2017" name="Int. J. Syst. Evol. Microbiol.">
        <title>Bacillus notoginsengisoli sp. nov., a novel bacterium isolated from the rhizosphere of Panax notoginseng.</title>
        <authorList>
            <person name="Zhang M.Y."/>
            <person name="Cheng J."/>
            <person name="Cai Y."/>
            <person name="Zhang T.Y."/>
            <person name="Wu Y.Y."/>
            <person name="Manikprabhu D."/>
            <person name="Li W.J."/>
            <person name="Zhang Y.X."/>
        </authorList>
    </citation>
    <scope>NUCLEOTIDE SEQUENCE [LARGE SCALE GENOMIC DNA]</scope>
    <source>
        <strain evidence="1 2">JCM 30743</strain>
    </source>
</reference>
<gene>
    <name evidence="1" type="ORF">D1B31_16275</name>
</gene>
<dbReference type="EMBL" id="QWEG01000010">
    <property type="protein sequence ID" value="RHW37320.1"/>
    <property type="molecule type" value="Genomic_DNA"/>
</dbReference>
<evidence type="ECO:0008006" key="3">
    <source>
        <dbReference type="Google" id="ProtNLM"/>
    </source>
</evidence>
<comment type="caution">
    <text evidence="1">The sequence shown here is derived from an EMBL/GenBank/DDBJ whole genome shotgun (WGS) entry which is preliminary data.</text>
</comment>
<evidence type="ECO:0000313" key="1">
    <source>
        <dbReference type="EMBL" id="RHW37320.1"/>
    </source>
</evidence>
<dbReference type="Proteomes" id="UP000284416">
    <property type="component" value="Unassembled WGS sequence"/>
</dbReference>